<protein>
    <recommendedName>
        <fullName evidence="6 20">Phosphatidylcholine synthase</fullName>
        <shortName evidence="20">PC synthase</shortName>
        <shortName evidence="20">PCS</shortName>
        <ecNumber evidence="5 20">2.7.8.24</ecNumber>
    </recommendedName>
    <alternativeName>
        <fullName evidence="18 20">CDP-diglyceride-choline O-phosphatidyltransferase</fullName>
    </alternativeName>
</protein>
<dbReference type="GO" id="GO:0008654">
    <property type="term" value="P:phospholipid biosynthetic process"/>
    <property type="evidence" value="ECO:0007669"/>
    <property type="project" value="UniProtKB-KW"/>
</dbReference>
<comment type="similarity">
    <text evidence="4 20">Belongs to the CDP-alcohol phosphatidyltransferase class-I family.</text>
</comment>
<keyword evidence="8 20" id="KW-0444">Lipid biosynthesis</keyword>
<dbReference type="EC" id="2.7.8.24" evidence="5 20"/>
<evidence type="ECO:0000256" key="9">
    <source>
        <dbReference type="ARBA" id="ARBA00022519"/>
    </source>
</evidence>
<evidence type="ECO:0000256" key="12">
    <source>
        <dbReference type="ARBA" id="ARBA00022989"/>
    </source>
</evidence>
<evidence type="ECO:0000256" key="2">
    <source>
        <dbReference type="ARBA" id="ARBA00001936"/>
    </source>
</evidence>
<dbReference type="Proteomes" id="UP000773614">
    <property type="component" value="Unassembled WGS sequence"/>
</dbReference>
<dbReference type="EMBL" id="SPKJ01000072">
    <property type="protein sequence ID" value="MYZ49390.1"/>
    <property type="molecule type" value="Genomic_DNA"/>
</dbReference>
<feature type="transmembrane region" description="Helical" evidence="21">
    <location>
        <begin position="77"/>
        <end position="98"/>
    </location>
</feature>
<keyword evidence="7 20" id="KW-1003">Cell membrane</keyword>
<comment type="function">
    <text evidence="19 20">Condenses choline with CDP-diglyceride to produce phosphatidylcholine and CMP.</text>
</comment>
<dbReference type="InterPro" id="IPR000462">
    <property type="entry name" value="CDP-OH_P_trans"/>
</dbReference>
<keyword evidence="13 20" id="KW-0443">Lipid metabolism</keyword>
<evidence type="ECO:0000313" key="22">
    <source>
        <dbReference type="EMBL" id="MYZ49390.1"/>
    </source>
</evidence>
<organism evidence="22 23">
    <name type="scientific">Propylenella binzhouense</name>
    <dbReference type="NCBI Taxonomy" id="2555902"/>
    <lineage>
        <taxon>Bacteria</taxon>
        <taxon>Pseudomonadati</taxon>
        <taxon>Pseudomonadota</taxon>
        <taxon>Alphaproteobacteria</taxon>
        <taxon>Hyphomicrobiales</taxon>
        <taxon>Propylenellaceae</taxon>
        <taxon>Propylenella</taxon>
    </lineage>
</organism>
<evidence type="ECO:0000256" key="7">
    <source>
        <dbReference type="ARBA" id="ARBA00022475"/>
    </source>
</evidence>
<sequence length="242" mass="26249">MSFGGEAAVIGSRRLFAIHLFTATGAALALLSVLAAWQGDWRATFVWLGIALIVDGIDGPIARRFKVRERLPKWDGAALDFVIDYATYVFIPALVIALGLHLSTLLGAVLGVIVAVTGALYFADTRMKQPDNSFRGFPAVWNMAAFVMFALMPSPAVITIVVIALAALTFLPVNFVHPVRVVRWRPLTLAMLAGWLVASSWFLLTEPPLSAGIKTLLIVTSLYLLCVSGVQQMLPRRPKAGF</sequence>
<evidence type="ECO:0000256" key="8">
    <source>
        <dbReference type="ARBA" id="ARBA00022516"/>
    </source>
</evidence>
<name>A0A964T790_9HYPH</name>
<dbReference type="Gene3D" id="1.20.120.1760">
    <property type="match status" value="1"/>
</dbReference>
<keyword evidence="16 20" id="KW-0464">Manganese</keyword>
<dbReference type="GO" id="GO:0005886">
    <property type="term" value="C:plasma membrane"/>
    <property type="evidence" value="ECO:0007669"/>
    <property type="project" value="UniProtKB-SubCell"/>
</dbReference>
<reference evidence="22" key="1">
    <citation type="submission" date="2019-03" db="EMBL/GenBank/DDBJ databases">
        <title>Afifella sp. nov., isolated from activated sludge.</title>
        <authorList>
            <person name="Li Q."/>
            <person name="Liu Y."/>
        </authorList>
    </citation>
    <scope>NUCLEOTIDE SEQUENCE</scope>
    <source>
        <strain evidence="22">L72</strain>
    </source>
</reference>
<keyword evidence="23" id="KW-1185">Reference proteome</keyword>
<feature type="transmembrane region" description="Helical" evidence="21">
    <location>
        <begin position="104"/>
        <end position="122"/>
    </location>
</feature>
<evidence type="ECO:0000256" key="5">
    <source>
        <dbReference type="ARBA" id="ARBA00013195"/>
    </source>
</evidence>
<evidence type="ECO:0000256" key="4">
    <source>
        <dbReference type="ARBA" id="ARBA00010441"/>
    </source>
</evidence>
<comment type="cofactor">
    <cofactor evidence="2 20">
        <name>Mn(2+)</name>
        <dbReference type="ChEBI" id="CHEBI:29035"/>
    </cofactor>
</comment>
<feature type="transmembrane region" description="Helical" evidence="21">
    <location>
        <begin position="157"/>
        <end position="175"/>
    </location>
</feature>
<keyword evidence="15 20" id="KW-0594">Phospholipid biosynthesis</keyword>
<gene>
    <name evidence="22" type="ORF">E4O86_16900</name>
</gene>
<evidence type="ECO:0000256" key="18">
    <source>
        <dbReference type="ARBA" id="ARBA00033321"/>
    </source>
</evidence>
<evidence type="ECO:0000256" key="14">
    <source>
        <dbReference type="ARBA" id="ARBA00023136"/>
    </source>
</evidence>
<evidence type="ECO:0000256" key="3">
    <source>
        <dbReference type="ARBA" id="ARBA00004429"/>
    </source>
</evidence>
<keyword evidence="11 21" id="KW-0812">Transmembrane</keyword>
<dbReference type="Pfam" id="PF01066">
    <property type="entry name" value="CDP-OH_P_transf"/>
    <property type="match status" value="1"/>
</dbReference>
<dbReference type="AlphaFoldDB" id="A0A964T790"/>
<evidence type="ECO:0000256" key="11">
    <source>
        <dbReference type="ARBA" id="ARBA00022692"/>
    </source>
</evidence>
<evidence type="ECO:0000256" key="19">
    <source>
        <dbReference type="ARBA" id="ARBA00037468"/>
    </source>
</evidence>
<proteinExistence type="inferred from homology"/>
<evidence type="ECO:0000256" key="13">
    <source>
        <dbReference type="ARBA" id="ARBA00023098"/>
    </source>
</evidence>
<comment type="subcellular location">
    <subcellularLocation>
        <location evidence="3 20">Cell inner membrane</location>
        <topology evidence="3 20">Multi-pass membrane protein</topology>
    </subcellularLocation>
</comment>
<feature type="transmembrane region" description="Helical" evidence="21">
    <location>
        <begin position="45"/>
        <end position="65"/>
    </location>
</feature>
<evidence type="ECO:0000256" key="1">
    <source>
        <dbReference type="ARBA" id="ARBA00000958"/>
    </source>
</evidence>
<keyword evidence="12 21" id="KW-1133">Transmembrane helix</keyword>
<keyword evidence="17 20" id="KW-1208">Phospholipid metabolism</keyword>
<evidence type="ECO:0000256" key="15">
    <source>
        <dbReference type="ARBA" id="ARBA00023209"/>
    </source>
</evidence>
<evidence type="ECO:0000313" key="23">
    <source>
        <dbReference type="Proteomes" id="UP000773614"/>
    </source>
</evidence>
<feature type="transmembrane region" description="Helical" evidence="21">
    <location>
        <begin position="187"/>
        <end position="205"/>
    </location>
</feature>
<keyword evidence="9 20" id="KW-0997">Cell inner membrane</keyword>
<comment type="catalytic activity">
    <reaction evidence="1 20">
        <text>a CDP-1,2-diacyl-sn-glycerol + choline = a 1,2-diacyl-sn-glycero-3-phosphocholine + CMP + H(+)</text>
        <dbReference type="Rhea" id="RHEA:14597"/>
        <dbReference type="ChEBI" id="CHEBI:15354"/>
        <dbReference type="ChEBI" id="CHEBI:15378"/>
        <dbReference type="ChEBI" id="CHEBI:57643"/>
        <dbReference type="ChEBI" id="CHEBI:58332"/>
        <dbReference type="ChEBI" id="CHEBI:60377"/>
        <dbReference type="EC" id="2.7.8.24"/>
    </reaction>
</comment>
<accession>A0A964T790</accession>
<dbReference type="OrthoDB" id="350520at2"/>
<evidence type="ECO:0000256" key="17">
    <source>
        <dbReference type="ARBA" id="ARBA00023264"/>
    </source>
</evidence>
<keyword evidence="10 20" id="KW-0808">Transferase</keyword>
<dbReference type="InterPro" id="IPR026027">
    <property type="entry name" value="PcS"/>
</dbReference>
<feature type="transmembrane region" description="Helical" evidence="21">
    <location>
        <begin position="211"/>
        <end position="230"/>
    </location>
</feature>
<evidence type="ECO:0000256" key="20">
    <source>
        <dbReference type="PIRNR" id="PIRNR000851"/>
    </source>
</evidence>
<dbReference type="PIRSF" id="PIRSF000851">
    <property type="entry name" value="PcS"/>
    <property type="match status" value="1"/>
</dbReference>
<evidence type="ECO:0000256" key="16">
    <source>
        <dbReference type="ARBA" id="ARBA00023211"/>
    </source>
</evidence>
<keyword evidence="14 20" id="KW-0472">Membrane</keyword>
<dbReference type="InterPro" id="IPR043130">
    <property type="entry name" value="CDP-OH_PTrfase_TM_dom"/>
</dbReference>
<comment type="caution">
    <text evidence="22">The sequence shown here is derived from an EMBL/GenBank/DDBJ whole genome shotgun (WGS) entry which is preliminary data.</text>
</comment>
<evidence type="ECO:0000256" key="10">
    <source>
        <dbReference type="ARBA" id="ARBA00022679"/>
    </source>
</evidence>
<evidence type="ECO:0000256" key="21">
    <source>
        <dbReference type="SAM" id="Phobius"/>
    </source>
</evidence>
<dbReference type="GO" id="GO:0050520">
    <property type="term" value="F:phosphatidylcholine synthase activity"/>
    <property type="evidence" value="ECO:0007669"/>
    <property type="project" value="UniProtKB-EC"/>
</dbReference>
<evidence type="ECO:0000256" key="6">
    <source>
        <dbReference type="ARBA" id="ARBA00015623"/>
    </source>
</evidence>